<dbReference type="SUPFAM" id="SSF69304">
    <property type="entry name" value="Tricorn protease N-terminal domain"/>
    <property type="match status" value="1"/>
</dbReference>
<keyword evidence="5" id="KW-1185">Reference proteome</keyword>
<sequence length="312" mass="33148">MKKVLTLLCVLAMATAVLTACNTESGGSGTDGSGVLNSATSNSSGTGDGTGDGTASGNSGTGDGTASGGQDTPNSGGIAGGGEISGEIIVAPEDEGQPTINPTIEKVLPVSTLYVAVDNDYIYYISDSDEHIYRVKHDGSGEEKLTDDKVSWMRLNESGKLDYATNIESGGKYYTMNTDGTGKVDNNRQLIDYYVDDVTGPDGMVYYFMTEFEQGATKSGIYKRNAGAEESTGTLVYEGNIHSFCIMDNYIIASLNRSQSQALFRINLDGSNAKKITEYNGVSPVVNGDYVYFVNQSDGYTVYRMNKAAVEK</sequence>
<dbReference type="Proteomes" id="UP001489509">
    <property type="component" value="Unassembled WGS sequence"/>
</dbReference>
<dbReference type="Pfam" id="PF16472">
    <property type="entry name" value="DUF5050"/>
    <property type="match status" value="1"/>
</dbReference>
<name>A0ABV1E6K3_9FIRM</name>
<evidence type="ECO:0000256" key="2">
    <source>
        <dbReference type="SAM" id="SignalP"/>
    </source>
</evidence>
<organism evidence="4 5">
    <name type="scientific">Solibaculum intestinale</name>
    <dbReference type="NCBI Taxonomy" id="3133165"/>
    <lineage>
        <taxon>Bacteria</taxon>
        <taxon>Bacillati</taxon>
        <taxon>Bacillota</taxon>
        <taxon>Clostridia</taxon>
        <taxon>Eubacteriales</taxon>
        <taxon>Oscillospiraceae</taxon>
        <taxon>Solibaculum</taxon>
    </lineage>
</organism>
<gene>
    <name evidence="4" type="ORF">WMO26_12620</name>
</gene>
<keyword evidence="2" id="KW-0732">Signal</keyword>
<protein>
    <submittedName>
        <fullName evidence="4">DUF5050 domain-containing protein</fullName>
    </submittedName>
</protein>
<comment type="caution">
    <text evidence="4">The sequence shown here is derived from an EMBL/GenBank/DDBJ whole genome shotgun (WGS) entry which is preliminary data.</text>
</comment>
<reference evidence="4 5" key="1">
    <citation type="submission" date="2024-03" db="EMBL/GenBank/DDBJ databases">
        <title>Human intestinal bacterial collection.</title>
        <authorList>
            <person name="Pauvert C."/>
            <person name="Hitch T.C.A."/>
            <person name="Clavel T."/>
        </authorList>
    </citation>
    <scope>NUCLEOTIDE SEQUENCE [LARGE SCALE GENOMIC DNA]</scope>
    <source>
        <strain evidence="4 5">CLA-JM-H44</strain>
    </source>
</reference>
<accession>A0ABV1E6K3</accession>
<feature type="domain" description="Prolow-density lipoprotein receptor-related protein 1-like beta-propeller" evidence="3">
    <location>
        <begin position="109"/>
        <end position="309"/>
    </location>
</feature>
<evidence type="ECO:0000256" key="1">
    <source>
        <dbReference type="SAM" id="MobiDB-lite"/>
    </source>
</evidence>
<evidence type="ECO:0000313" key="5">
    <source>
        <dbReference type="Proteomes" id="UP001489509"/>
    </source>
</evidence>
<dbReference type="RefSeq" id="WP_349220907.1">
    <property type="nucleotide sequence ID" value="NZ_JBBMFD010000034.1"/>
</dbReference>
<feature type="signal peptide" evidence="2">
    <location>
        <begin position="1"/>
        <end position="19"/>
    </location>
</feature>
<feature type="region of interest" description="Disordered" evidence="1">
    <location>
        <begin position="25"/>
        <end position="83"/>
    </location>
</feature>
<evidence type="ECO:0000313" key="4">
    <source>
        <dbReference type="EMBL" id="MEQ2441673.1"/>
    </source>
</evidence>
<dbReference type="EMBL" id="JBBMFD010000034">
    <property type="protein sequence ID" value="MEQ2441673.1"/>
    <property type="molecule type" value="Genomic_DNA"/>
</dbReference>
<proteinExistence type="predicted"/>
<dbReference type="PROSITE" id="PS51257">
    <property type="entry name" value="PROKAR_LIPOPROTEIN"/>
    <property type="match status" value="1"/>
</dbReference>
<evidence type="ECO:0000259" key="3">
    <source>
        <dbReference type="Pfam" id="PF16472"/>
    </source>
</evidence>
<dbReference type="InterPro" id="IPR032485">
    <property type="entry name" value="LRP1-like_beta_prop"/>
</dbReference>
<feature type="chain" id="PRO_5047222115" evidence="2">
    <location>
        <begin position="20"/>
        <end position="312"/>
    </location>
</feature>
<feature type="compositionally biased region" description="Low complexity" evidence="1">
    <location>
        <begin position="33"/>
        <end position="45"/>
    </location>
</feature>
<feature type="compositionally biased region" description="Gly residues" evidence="1">
    <location>
        <begin position="46"/>
        <end position="67"/>
    </location>
</feature>